<sequence>MVECIQARIEIRRHTTLPNNGHFGRCMVYNVMILSCLSILRSLLSLHPPRTAVLPSFSCICQGSSLVYGQTLLVLQRIGNLQKLWNDMTLPNRIPVSVKNLGHVKKT</sequence>
<evidence type="ECO:0000313" key="3">
    <source>
        <dbReference type="Proteomes" id="UP000006727"/>
    </source>
</evidence>
<evidence type="ECO:0000313" key="2">
    <source>
        <dbReference type="EnsemblPlants" id="PAC:32906638.CDS.1"/>
    </source>
</evidence>
<keyword evidence="1" id="KW-0472">Membrane</keyword>
<proteinExistence type="predicted"/>
<dbReference type="EMBL" id="ABEU02000017">
    <property type="status" value="NOT_ANNOTATED_CDS"/>
    <property type="molecule type" value="Genomic_DNA"/>
</dbReference>
<reference evidence="2" key="3">
    <citation type="submission" date="2020-12" db="UniProtKB">
        <authorList>
            <consortium name="EnsemblPlants"/>
        </authorList>
    </citation>
    <scope>IDENTIFICATION</scope>
</reference>
<keyword evidence="3" id="KW-1185">Reference proteome</keyword>
<keyword evidence="1" id="KW-1133">Transmembrane helix</keyword>
<feature type="transmembrane region" description="Helical" evidence="1">
    <location>
        <begin position="27"/>
        <end position="44"/>
    </location>
</feature>
<dbReference type="Proteomes" id="UP000006727">
    <property type="component" value="Chromosome 17"/>
</dbReference>
<reference evidence="2 3" key="2">
    <citation type="journal article" date="2018" name="Plant J.">
        <title>The Physcomitrella patens chromosome-scale assembly reveals moss genome structure and evolution.</title>
        <authorList>
            <person name="Lang D."/>
            <person name="Ullrich K.K."/>
            <person name="Murat F."/>
            <person name="Fuchs J."/>
            <person name="Jenkins J."/>
            <person name="Haas F.B."/>
            <person name="Piednoel M."/>
            <person name="Gundlach H."/>
            <person name="Van Bel M."/>
            <person name="Meyberg R."/>
            <person name="Vives C."/>
            <person name="Morata J."/>
            <person name="Symeonidi A."/>
            <person name="Hiss M."/>
            <person name="Muchero W."/>
            <person name="Kamisugi Y."/>
            <person name="Saleh O."/>
            <person name="Blanc G."/>
            <person name="Decker E.L."/>
            <person name="van Gessel N."/>
            <person name="Grimwood J."/>
            <person name="Hayes R.D."/>
            <person name="Graham S.W."/>
            <person name="Gunter L.E."/>
            <person name="McDaniel S.F."/>
            <person name="Hoernstein S.N.W."/>
            <person name="Larsson A."/>
            <person name="Li F.W."/>
            <person name="Perroud P.F."/>
            <person name="Phillips J."/>
            <person name="Ranjan P."/>
            <person name="Rokshar D.S."/>
            <person name="Rothfels C.J."/>
            <person name="Schneider L."/>
            <person name="Shu S."/>
            <person name="Stevenson D.W."/>
            <person name="Thummler F."/>
            <person name="Tillich M."/>
            <person name="Villarreal Aguilar J.C."/>
            <person name="Widiez T."/>
            <person name="Wong G.K."/>
            <person name="Wymore A."/>
            <person name="Zhang Y."/>
            <person name="Zimmer A.D."/>
            <person name="Quatrano R.S."/>
            <person name="Mayer K.F.X."/>
            <person name="Goodstein D."/>
            <person name="Casacuberta J.M."/>
            <person name="Vandepoele K."/>
            <person name="Reski R."/>
            <person name="Cuming A.C."/>
            <person name="Tuskan G.A."/>
            <person name="Maumus F."/>
            <person name="Salse J."/>
            <person name="Schmutz J."/>
            <person name="Rensing S.A."/>
        </authorList>
    </citation>
    <scope>NUCLEOTIDE SEQUENCE [LARGE SCALE GENOMIC DNA]</scope>
    <source>
        <strain evidence="2 3">cv. Gransden 2004</strain>
    </source>
</reference>
<protein>
    <submittedName>
        <fullName evidence="2">Uncharacterized protein</fullName>
    </submittedName>
</protein>
<organism evidence="2 3">
    <name type="scientific">Physcomitrium patens</name>
    <name type="common">Spreading-leaved earth moss</name>
    <name type="synonym">Physcomitrella patens</name>
    <dbReference type="NCBI Taxonomy" id="3218"/>
    <lineage>
        <taxon>Eukaryota</taxon>
        <taxon>Viridiplantae</taxon>
        <taxon>Streptophyta</taxon>
        <taxon>Embryophyta</taxon>
        <taxon>Bryophyta</taxon>
        <taxon>Bryophytina</taxon>
        <taxon>Bryopsida</taxon>
        <taxon>Funariidae</taxon>
        <taxon>Funariales</taxon>
        <taxon>Funariaceae</taxon>
        <taxon>Physcomitrium</taxon>
    </lineage>
</organism>
<keyword evidence="1" id="KW-0812">Transmembrane</keyword>
<name>A0A7I3YY91_PHYPA</name>
<dbReference type="AlphaFoldDB" id="A0A7I3YY91"/>
<dbReference type="EnsemblPlants" id="Pp3c17_4600V3.2">
    <property type="protein sequence ID" value="PAC:32906638.CDS.1"/>
    <property type="gene ID" value="Pp3c17_4600"/>
</dbReference>
<reference evidence="2 3" key="1">
    <citation type="journal article" date="2008" name="Science">
        <title>The Physcomitrella genome reveals evolutionary insights into the conquest of land by plants.</title>
        <authorList>
            <person name="Rensing S."/>
            <person name="Lang D."/>
            <person name="Zimmer A."/>
            <person name="Terry A."/>
            <person name="Salamov A."/>
            <person name="Shapiro H."/>
            <person name="Nishiyama T."/>
            <person name="Perroud P.-F."/>
            <person name="Lindquist E."/>
            <person name="Kamisugi Y."/>
            <person name="Tanahashi T."/>
            <person name="Sakakibara K."/>
            <person name="Fujita T."/>
            <person name="Oishi K."/>
            <person name="Shin-I T."/>
            <person name="Kuroki Y."/>
            <person name="Toyoda A."/>
            <person name="Suzuki Y."/>
            <person name="Hashimoto A."/>
            <person name="Yamaguchi K."/>
            <person name="Sugano A."/>
            <person name="Kohara Y."/>
            <person name="Fujiyama A."/>
            <person name="Anterola A."/>
            <person name="Aoki S."/>
            <person name="Ashton N."/>
            <person name="Barbazuk W.B."/>
            <person name="Barker E."/>
            <person name="Bennetzen J."/>
            <person name="Bezanilla M."/>
            <person name="Blankenship R."/>
            <person name="Cho S.H."/>
            <person name="Dutcher S."/>
            <person name="Estelle M."/>
            <person name="Fawcett J.A."/>
            <person name="Gundlach H."/>
            <person name="Hanada K."/>
            <person name="Heyl A."/>
            <person name="Hicks K.A."/>
            <person name="Hugh J."/>
            <person name="Lohr M."/>
            <person name="Mayer K."/>
            <person name="Melkozernov A."/>
            <person name="Murata T."/>
            <person name="Nelson D."/>
            <person name="Pils B."/>
            <person name="Prigge M."/>
            <person name="Reiss B."/>
            <person name="Renner T."/>
            <person name="Rombauts S."/>
            <person name="Rushton P."/>
            <person name="Sanderfoot A."/>
            <person name="Schween G."/>
            <person name="Shiu S.-H."/>
            <person name="Stueber K."/>
            <person name="Theodoulou F.L."/>
            <person name="Tu H."/>
            <person name="Van de Peer Y."/>
            <person name="Verrier P.J."/>
            <person name="Waters E."/>
            <person name="Wood A."/>
            <person name="Yang L."/>
            <person name="Cove D."/>
            <person name="Cuming A."/>
            <person name="Hasebe M."/>
            <person name="Lucas S."/>
            <person name="Mishler D.B."/>
            <person name="Reski R."/>
            <person name="Grigoriev I."/>
            <person name="Quatrano R.S."/>
            <person name="Boore J.L."/>
        </authorList>
    </citation>
    <scope>NUCLEOTIDE SEQUENCE [LARGE SCALE GENOMIC DNA]</scope>
    <source>
        <strain evidence="2 3">cv. Gransden 2004</strain>
    </source>
</reference>
<dbReference type="Gramene" id="Pp3c17_4600V3.2">
    <property type="protein sequence ID" value="PAC:32906638.CDS.1"/>
    <property type="gene ID" value="Pp3c17_4600"/>
</dbReference>
<accession>A0A7I3YY91</accession>
<evidence type="ECO:0000256" key="1">
    <source>
        <dbReference type="SAM" id="Phobius"/>
    </source>
</evidence>